<dbReference type="GO" id="GO:0046872">
    <property type="term" value="F:metal ion binding"/>
    <property type="evidence" value="ECO:0007669"/>
    <property type="project" value="UniProtKB-KW"/>
</dbReference>
<keyword evidence="1" id="KW-0479">Metal-binding</keyword>
<feature type="domain" description="Cupin type-2" evidence="2">
    <location>
        <begin position="39"/>
        <end position="105"/>
    </location>
</feature>
<dbReference type="Gene3D" id="2.60.120.10">
    <property type="entry name" value="Jelly Rolls"/>
    <property type="match status" value="1"/>
</dbReference>
<evidence type="ECO:0000313" key="3">
    <source>
        <dbReference type="EMBL" id="PKD32282.1"/>
    </source>
</evidence>
<dbReference type="InterPro" id="IPR013096">
    <property type="entry name" value="Cupin_2"/>
</dbReference>
<dbReference type="Proteomes" id="UP000233425">
    <property type="component" value="Unassembled WGS sequence"/>
</dbReference>
<keyword evidence="4" id="KW-1185">Reference proteome</keyword>
<name>A0A2N0UZ67_9FIRM</name>
<sequence length="110" mass="12442">MIIDFKHMEEQILPNFKGGEKSYAVKKFTDDRNMIMHGRLESGASIGLHTHEGNCEMFYIIEGTGKVLMDGEYERVEAGMCHYCPIGHTHSLINDSDSDLVFFAVVAEQK</sequence>
<dbReference type="AlphaFoldDB" id="A0A2N0UZ67"/>
<gene>
    <name evidence="3" type="ORF">RBATCC27255_00490</name>
</gene>
<evidence type="ECO:0000313" key="4">
    <source>
        <dbReference type="Proteomes" id="UP000233425"/>
    </source>
</evidence>
<dbReference type="EMBL" id="NNSR01000028">
    <property type="protein sequence ID" value="PKD32282.1"/>
    <property type="molecule type" value="Genomic_DNA"/>
</dbReference>
<dbReference type="Pfam" id="PF07883">
    <property type="entry name" value="Cupin_2"/>
    <property type="match status" value="1"/>
</dbReference>
<evidence type="ECO:0000256" key="1">
    <source>
        <dbReference type="ARBA" id="ARBA00022723"/>
    </source>
</evidence>
<organism evidence="3 4">
    <name type="scientific">Ruminococcus bromii</name>
    <dbReference type="NCBI Taxonomy" id="40518"/>
    <lineage>
        <taxon>Bacteria</taxon>
        <taxon>Bacillati</taxon>
        <taxon>Bacillota</taxon>
        <taxon>Clostridia</taxon>
        <taxon>Eubacteriales</taxon>
        <taxon>Oscillospiraceae</taxon>
        <taxon>Ruminococcus</taxon>
    </lineage>
</organism>
<proteinExistence type="predicted"/>
<reference evidence="3" key="1">
    <citation type="journal article" date="2018" name="Environ. Microbiol.">
        <title>Sporulation capability and amylosome conservation among diverse human colonic and rumen isolates of the keystone starch-degrader Ruminococcus bromii.</title>
        <authorList>
            <person name="Mukhopadhya I."/>
            <person name="Morais S."/>
            <person name="Laverde-Gomez J."/>
            <person name="Sheridan P.O."/>
            <person name="Walker A.W."/>
            <person name="Kelly W."/>
            <person name="Klieve A.V."/>
            <person name="Ouwerkerk D."/>
            <person name="Duncan S.H."/>
            <person name="Louis P."/>
            <person name="Koropatkin N."/>
            <person name="Cockburn D."/>
            <person name="Kibler R."/>
            <person name="Cooper P.J."/>
            <person name="Sandoval C."/>
            <person name="Crost E."/>
            <person name="Juge N."/>
            <person name="Bayer E.A."/>
            <person name="Flint H.J."/>
        </authorList>
    </citation>
    <scope>NUCLEOTIDE SEQUENCE [LARGE SCALE GENOMIC DNA]</scope>
    <source>
        <strain evidence="3">ATCC 27255</strain>
    </source>
</reference>
<dbReference type="InterPro" id="IPR014710">
    <property type="entry name" value="RmlC-like_jellyroll"/>
</dbReference>
<dbReference type="PANTHER" id="PTHR35848:SF6">
    <property type="entry name" value="CUPIN TYPE-2 DOMAIN-CONTAINING PROTEIN"/>
    <property type="match status" value="1"/>
</dbReference>
<dbReference type="SUPFAM" id="SSF51182">
    <property type="entry name" value="RmlC-like cupins"/>
    <property type="match status" value="1"/>
</dbReference>
<accession>A0A2N0UZ67</accession>
<dbReference type="InterPro" id="IPR051610">
    <property type="entry name" value="GPI/OXD"/>
</dbReference>
<dbReference type="PANTHER" id="PTHR35848">
    <property type="entry name" value="OXALATE-BINDING PROTEIN"/>
    <property type="match status" value="1"/>
</dbReference>
<protein>
    <recommendedName>
        <fullName evidence="2">Cupin type-2 domain-containing protein</fullName>
    </recommendedName>
</protein>
<comment type="caution">
    <text evidence="3">The sequence shown here is derived from an EMBL/GenBank/DDBJ whole genome shotgun (WGS) entry which is preliminary data.</text>
</comment>
<dbReference type="RefSeq" id="WP_101028591.1">
    <property type="nucleotide sequence ID" value="NZ_CABMMZ010000028.1"/>
</dbReference>
<dbReference type="InterPro" id="IPR011051">
    <property type="entry name" value="RmlC_Cupin_sf"/>
</dbReference>
<evidence type="ECO:0000259" key="2">
    <source>
        <dbReference type="Pfam" id="PF07883"/>
    </source>
</evidence>